<dbReference type="RefSeq" id="WP_023570474.1">
    <property type="nucleotide sequence ID" value="NZ_AVBI01000014.1"/>
</dbReference>
<gene>
    <name evidence="1" type="ORF">IP98_01556</name>
</gene>
<evidence type="ECO:0000313" key="2">
    <source>
        <dbReference type="Proteomes" id="UP000319848"/>
    </source>
</evidence>
<proteinExistence type="predicted"/>
<comment type="caution">
    <text evidence="1">The sequence shown here is derived from an EMBL/GenBank/DDBJ whole genome shotgun (WGS) entry which is preliminary data.</text>
</comment>
<accession>V6S699</accession>
<dbReference type="EMBL" id="VLKQ01000006">
    <property type="protein sequence ID" value="TWI12345.1"/>
    <property type="molecule type" value="Genomic_DNA"/>
</dbReference>
<dbReference type="Proteomes" id="UP000319848">
    <property type="component" value="Unassembled WGS sequence"/>
</dbReference>
<dbReference type="OrthoDB" id="663842at2"/>
<name>V6S699_9FLAO</name>
<protein>
    <submittedName>
        <fullName evidence="1">Uncharacterized protein</fullName>
    </submittedName>
</protein>
<dbReference type="STRING" id="1341154.FCR2A7T_13300"/>
<sequence>MKVVFSIVLSFFFLAVQELPDVRESYNSASKTKQNADQFYNLVAGYNKNSGTLLAYKGAAITLKSKFASGIKQKKELFIEGATLVENAVKNEPHNAEIRLVRLSIQENTPKLLKYKGNIEEDKKIIVVSFDKLPKDLKEYIQGYVKQSKVFTEKDKQIILK</sequence>
<reference evidence="1 2" key="1">
    <citation type="journal article" date="2015" name="Stand. Genomic Sci.">
        <title>Genomic Encyclopedia of Bacterial and Archaeal Type Strains, Phase III: the genomes of soil and plant-associated and newly described type strains.</title>
        <authorList>
            <person name="Whitman W.B."/>
            <person name="Woyke T."/>
            <person name="Klenk H.P."/>
            <person name="Zhou Y."/>
            <person name="Lilburn T.G."/>
            <person name="Beck B.J."/>
            <person name="De Vos P."/>
            <person name="Vandamme P."/>
            <person name="Eisen J.A."/>
            <person name="Garrity G."/>
            <person name="Hugenholtz P."/>
            <person name="Kyrpides N.C."/>
        </authorList>
    </citation>
    <scope>NUCLEOTIDE SEQUENCE [LARGE SCALE GENOMIC DNA]</scope>
    <source>
        <strain evidence="1 2">CGMCC 1.7270</strain>
    </source>
</reference>
<evidence type="ECO:0000313" key="1">
    <source>
        <dbReference type="EMBL" id="TWI12345.1"/>
    </source>
</evidence>
<organism evidence="1 2">
    <name type="scientific">Flavobacterium cauense R2A-7</name>
    <dbReference type="NCBI Taxonomy" id="1341154"/>
    <lineage>
        <taxon>Bacteria</taxon>
        <taxon>Pseudomonadati</taxon>
        <taxon>Bacteroidota</taxon>
        <taxon>Flavobacteriia</taxon>
        <taxon>Flavobacteriales</taxon>
        <taxon>Flavobacteriaceae</taxon>
        <taxon>Flavobacterium</taxon>
    </lineage>
</organism>
<dbReference type="AlphaFoldDB" id="V6S699"/>
<keyword evidence="2" id="KW-1185">Reference proteome</keyword>